<dbReference type="InterPro" id="IPR026332">
    <property type="entry name" value="HutW"/>
</dbReference>
<name>A0A5B8XXY8_9DELT</name>
<keyword evidence="7" id="KW-1185">Reference proteome</keyword>
<keyword evidence="2" id="KW-0479">Metal-binding</keyword>
<organism evidence="6 7">
    <name type="scientific">Microvenator marinus</name>
    <dbReference type="NCBI Taxonomy" id="2600177"/>
    <lineage>
        <taxon>Bacteria</taxon>
        <taxon>Deltaproteobacteria</taxon>
        <taxon>Bradymonadales</taxon>
        <taxon>Microvenatoraceae</taxon>
        <taxon>Microvenator</taxon>
    </lineage>
</organism>
<dbReference type="KEGG" id="bbae:FRD01_15005"/>
<dbReference type="InterPro" id="IPR007197">
    <property type="entry name" value="rSAM"/>
</dbReference>
<evidence type="ECO:0000256" key="4">
    <source>
        <dbReference type="ARBA" id="ARBA00023014"/>
    </source>
</evidence>
<keyword evidence="6" id="KW-0489">Methyltransferase</keyword>
<evidence type="ECO:0000256" key="2">
    <source>
        <dbReference type="ARBA" id="ARBA00022723"/>
    </source>
</evidence>
<dbReference type="GO" id="GO:0046872">
    <property type="term" value="F:metal ion binding"/>
    <property type="evidence" value="ECO:0007669"/>
    <property type="project" value="UniProtKB-KW"/>
</dbReference>
<dbReference type="PANTHER" id="PTHR13932:SF9">
    <property type="entry name" value="COPROPORPHYRINOGEN III OXIDASE"/>
    <property type="match status" value="1"/>
</dbReference>
<evidence type="ECO:0000256" key="3">
    <source>
        <dbReference type="ARBA" id="ARBA00023004"/>
    </source>
</evidence>
<dbReference type="Proteomes" id="UP000321595">
    <property type="component" value="Chromosome"/>
</dbReference>
<keyword evidence="6" id="KW-0808">Transferase</keyword>
<dbReference type="InterPro" id="IPR006638">
    <property type="entry name" value="Elp3/MiaA/NifB-like_rSAM"/>
</dbReference>
<dbReference type="AlphaFoldDB" id="A0A5B8XXY8"/>
<dbReference type="InterPro" id="IPR034505">
    <property type="entry name" value="Coproporphyrinogen-III_oxidase"/>
</dbReference>
<evidence type="ECO:0000256" key="1">
    <source>
        <dbReference type="ARBA" id="ARBA00022691"/>
    </source>
</evidence>
<dbReference type="SFLD" id="SFLDF00311">
    <property type="entry name" value="heme_degradation_proteins_(Hut"/>
    <property type="match status" value="1"/>
</dbReference>
<dbReference type="PROSITE" id="PS51918">
    <property type="entry name" value="RADICAL_SAM"/>
    <property type="match status" value="1"/>
</dbReference>
<dbReference type="GO" id="GO:0051539">
    <property type="term" value="F:4 iron, 4 sulfur cluster binding"/>
    <property type="evidence" value="ECO:0007669"/>
    <property type="project" value="TreeGrafter"/>
</dbReference>
<dbReference type="InterPro" id="IPR013785">
    <property type="entry name" value="Aldolase_TIM"/>
</dbReference>
<accession>A0A5B8XXY8</accession>
<evidence type="ECO:0000259" key="5">
    <source>
        <dbReference type="PROSITE" id="PS51918"/>
    </source>
</evidence>
<dbReference type="Pfam" id="PF04055">
    <property type="entry name" value="Radical_SAM"/>
    <property type="match status" value="1"/>
</dbReference>
<dbReference type="GO" id="GO:0006779">
    <property type="term" value="P:porphyrin-containing compound biosynthetic process"/>
    <property type="evidence" value="ECO:0007669"/>
    <property type="project" value="TreeGrafter"/>
</dbReference>
<dbReference type="SFLD" id="SFLDG01082">
    <property type="entry name" value="B12-binding_domain_containing"/>
    <property type="match status" value="1"/>
</dbReference>
<dbReference type="OrthoDB" id="9808022at2"/>
<keyword evidence="4" id="KW-0411">Iron-sulfur</keyword>
<protein>
    <submittedName>
        <fullName evidence="6">Heme anaerobic degradation radical SAM methyltransferase ChuW/HutW</fullName>
    </submittedName>
</protein>
<dbReference type="SUPFAM" id="SSF102114">
    <property type="entry name" value="Radical SAM enzymes"/>
    <property type="match status" value="1"/>
</dbReference>
<keyword evidence="3" id="KW-0408">Iron</keyword>
<feature type="domain" description="Radical SAM core" evidence="5">
    <location>
        <begin position="49"/>
        <end position="284"/>
    </location>
</feature>
<dbReference type="CDD" id="cd01335">
    <property type="entry name" value="Radical_SAM"/>
    <property type="match status" value="1"/>
</dbReference>
<sequence length="434" mass="48464">MKPTMDLSEALQSAFPFRRPLLPWAGYRLIEQSSIEDVWNAALCELGQSDRPNRRTIYIHIPFCANHCLFCGFYKNRAQENRMEGYVDRLIREMERQAHGLSEGGLVHAVYLGGGTPTALGADELFEVVSAIRRLFPLANDCEITVEGRVIHFTEEKIEAALEGGVNRFSIGVQSFDTLVRNKQGRRSSRKEVLMFLESLLARDRATVVFDLMFGLPLQTRQVWMDDLETAIALKPDGIDIYSLALFPGTPLFKAIKQGSIEPGASRQELGEFYAMGVESLSKAGWLHLSNSHFASGTRERNRYNIMIKEGAETLGFGSGAGGAIGRYSYQRDADLDAWSTSVDANTSTISQLSIADENESTRAMITGQLEQGRLDLTSVMRLRPVQLQLAKKLEEFAGKNLITNPEPRTALTLAGRYWSTNIRGEILQILNME</sequence>
<dbReference type="EMBL" id="CP042467">
    <property type="protein sequence ID" value="QED28516.1"/>
    <property type="molecule type" value="Genomic_DNA"/>
</dbReference>
<dbReference type="InterPro" id="IPR058240">
    <property type="entry name" value="rSAM_sf"/>
</dbReference>
<dbReference type="SMART" id="SM00729">
    <property type="entry name" value="Elp3"/>
    <property type="match status" value="1"/>
</dbReference>
<gene>
    <name evidence="6" type="ORF">FRD01_15005</name>
</gene>
<dbReference type="SFLD" id="SFLDG01065">
    <property type="entry name" value="anaerobic_coproporphyrinogen-I"/>
    <property type="match status" value="1"/>
</dbReference>
<proteinExistence type="predicted"/>
<dbReference type="GO" id="GO:0032259">
    <property type="term" value="P:methylation"/>
    <property type="evidence" value="ECO:0007669"/>
    <property type="project" value="UniProtKB-KW"/>
</dbReference>
<dbReference type="NCBIfam" id="TIGR04107">
    <property type="entry name" value="rSAM_HutW"/>
    <property type="match status" value="1"/>
</dbReference>
<dbReference type="SFLD" id="SFLDS00029">
    <property type="entry name" value="Radical_SAM"/>
    <property type="match status" value="1"/>
</dbReference>
<keyword evidence="1" id="KW-0949">S-adenosyl-L-methionine</keyword>
<dbReference type="PANTHER" id="PTHR13932">
    <property type="entry name" value="COPROPORPHYRINIGEN III OXIDASE"/>
    <property type="match status" value="1"/>
</dbReference>
<evidence type="ECO:0000313" key="7">
    <source>
        <dbReference type="Proteomes" id="UP000321595"/>
    </source>
</evidence>
<dbReference type="RefSeq" id="WP_146961010.1">
    <property type="nucleotide sequence ID" value="NZ_CP042467.1"/>
</dbReference>
<reference evidence="6 7" key="1">
    <citation type="submission" date="2019-08" db="EMBL/GenBank/DDBJ databases">
        <authorList>
            <person name="Liang Q."/>
        </authorList>
    </citation>
    <scope>NUCLEOTIDE SEQUENCE [LARGE SCALE GENOMIC DNA]</scope>
    <source>
        <strain evidence="6 7">V1718</strain>
    </source>
</reference>
<dbReference type="GO" id="GO:0008168">
    <property type="term" value="F:methyltransferase activity"/>
    <property type="evidence" value="ECO:0007669"/>
    <property type="project" value="UniProtKB-KW"/>
</dbReference>
<dbReference type="Gene3D" id="3.20.20.70">
    <property type="entry name" value="Aldolase class I"/>
    <property type="match status" value="1"/>
</dbReference>
<dbReference type="GO" id="GO:0005737">
    <property type="term" value="C:cytoplasm"/>
    <property type="evidence" value="ECO:0007669"/>
    <property type="project" value="TreeGrafter"/>
</dbReference>
<evidence type="ECO:0000313" key="6">
    <source>
        <dbReference type="EMBL" id="QED28516.1"/>
    </source>
</evidence>